<proteinExistence type="predicted"/>
<dbReference type="EMBL" id="PEVJ01000031">
    <property type="protein sequence ID" value="PIU98445.1"/>
    <property type="molecule type" value="Genomic_DNA"/>
</dbReference>
<organism evidence="1 2">
    <name type="scientific">Candidatus Wolfebacteria bacterium CG03_land_8_20_14_0_80_40_12</name>
    <dbReference type="NCBI Taxonomy" id="1975069"/>
    <lineage>
        <taxon>Bacteria</taxon>
        <taxon>Candidatus Wolfeibacteriota</taxon>
    </lineage>
</organism>
<dbReference type="AlphaFoldDB" id="A0A2M7B5T5"/>
<gene>
    <name evidence="1" type="ORF">COS61_01385</name>
</gene>
<protein>
    <submittedName>
        <fullName evidence="1">Uncharacterized protein</fullName>
    </submittedName>
</protein>
<evidence type="ECO:0000313" key="2">
    <source>
        <dbReference type="Proteomes" id="UP000228949"/>
    </source>
</evidence>
<name>A0A2M7B5T5_9BACT</name>
<dbReference type="Proteomes" id="UP000228949">
    <property type="component" value="Unassembled WGS sequence"/>
</dbReference>
<accession>A0A2M7B5T5</accession>
<sequence length="237" mass="27279">MQNYKSKFKILTFYIVILIFTFLIFNFTDAQASQEFLVSWQAESYVPSWYNGKILPTKGSLVEVNFELIDKAKIANLSKEKVRWYINDKLMVNEENGLGLKSLRFAMPDYPGRETEIRIQIFHYQEGSDVLDKIIRIPSVSPEAVIDAPFPDRKINVGSSSFKTSPFFFNVKNLSDFKVEWSAFGQRIEEPSPDQWSLNLNIDSRTPKGTEISLSVSIKNLLKELEFVSKSVKLLVQ</sequence>
<evidence type="ECO:0000313" key="1">
    <source>
        <dbReference type="EMBL" id="PIU98445.1"/>
    </source>
</evidence>
<comment type="caution">
    <text evidence="1">The sequence shown here is derived from an EMBL/GenBank/DDBJ whole genome shotgun (WGS) entry which is preliminary data.</text>
</comment>
<reference evidence="2" key="1">
    <citation type="submission" date="2017-09" db="EMBL/GenBank/DDBJ databases">
        <title>Depth-based differentiation of microbial function through sediment-hosted aquifers and enrichment of novel symbionts in the deep terrestrial subsurface.</title>
        <authorList>
            <person name="Probst A.J."/>
            <person name="Ladd B."/>
            <person name="Jarett J.K."/>
            <person name="Geller-Mcgrath D.E."/>
            <person name="Sieber C.M.K."/>
            <person name="Emerson J.B."/>
            <person name="Anantharaman K."/>
            <person name="Thomas B.C."/>
            <person name="Malmstrom R."/>
            <person name="Stieglmeier M."/>
            <person name="Klingl A."/>
            <person name="Woyke T."/>
            <person name="Ryan C.M."/>
            <person name="Banfield J.F."/>
        </authorList>
    </citation>
    <scope>NUCLEOTIDE SEQUENCE [LARGE SCALE GENOMIC DNA]</scope>
</reference>